<sequence length="190" mass="20874">MGKHDIRTAQTQANELINIILNDPVMISSLARYKERHEFSNPRDIPDLEKVMSLVAAATAVIPEWSVSTPTDEQGLVLHTDESVKYIFQSLADGNVSEPTLSNNTWKVIGYSKKDEVISYTGATGSYTIDFTLNNRQALFGLYPHIEVWSISGSTNTLIPGVSQTQTISGSKITSISLDGVFGDGYILIY</sequence>
<protein>
    <submittedName>
        <fullName evidence="1">Uncharacterized protein</fullName>
    </submittedName>
</protein>
<reference evidence="1 2" key="1">
    <citation type="submission" date="2015-01" db="EMBL/GenBank/DDBJ databases">
        <title>Draft genome sequence of Pedobacter sp. NL19 isolated from sludge of an effluent treatment pond in an abandoned uranium mine.</title>
        <authorList>
            <person name="Santos T."/>
            <person name="Caetano T."/>
            <person name="Covas C."/>
            <person name="Cruz A."/>
            <person name="Mendo S."/>
        </authorList>
    </citation>
    <scope>NUCLEOTIDE SEQUENCE [LARGE SCALE GENOMIC DNA]</scope>
    <source>
        <strain evidence="1 2">NL19</strain>
    </source>
</reference>
<evidence type="ECO:0000313" key="1">
    <source>
        <dbReference type="EMBL" id="KIO75568.1"/>
    </source>
</evidence>
<comment type="caution">
    <text evidence="1">The sequence shown here is derived from an EMBL/GenBank/DDBJ whole genome shotgun (WGS) entry which is preliminary data.</text>
</comment>
<dbReference type="STRING" id="1503925.TH53_19715"/>
<accession>A0A0D0F1R2</accession>
<dbReference type="EMBL" id="JXRA01000093">
    <property type="protein sequence ID" value="KIO75568.1"/>
    <property type="molecule type" value="Genomic_DNA"/>
</dbReference>
<organism evidence="1 2">
    <name type="scientific">Pedobacter lusitanus</name>
    <dbReference type="NCBI Taxonomy" id="1503925"/>
    <lineage>
        <taxon>Bacteria</taxon>
        <taxon>Pseudomonadati</taxon>
        <taxon>Bacteroidota</taxon>
        <taxon>Sphingobacteriia</taxon>
        <taxon>Sphingobacteriales</taxon>
        <taxon>Sphingobacteriaceae</taxon>
        <taxon>Pedobacter</taxon>
    </lineage>
</organism>
<proteinExistence type="predicted"/>
<gene>
    <name evidence="1" type="ORF">TH53_19715</name>
</gene>
<name>A0A0D0F1R2_9SPHI</name>
<keyword evidence="2" id="KW-1185">Reference proteome</keyword>
<dbReference type="Proteomes" id="UP000032049">
    <property type="component" value="Unassembled WGS sequence"/>
</dbReference>
<dbReference type="AlphaFoldDB" id="A0A0D0F1R2"/>
<dbReference type="RefSeq" id="WP_041884610.1">
    <property type="nucleotide sequence ID" value="NZ_CP157278.1"/>
</dbReference>
<evidence type="ECO:0000313" key="2">
    <source>
        <dbReference type="Proteomes" id="UP000032049"/>
    </source>
</evidence>